<reference evidence="3" key="1">
    <citation type="submission" date="2016-11" db="EMBL/GenBank/DDBJ databases">
        <title>Trade-off between light-utilization and light-protection in marine flavobacteria.</title>
        <authorList>
            <person name="Kumagai Y."/>
            <person name="Yoshizawa S."/>
            <person name="Kogure K."/>
        </authorList>
    </citation>
    <scope>NUCLEOTIDE SEQUENCE [LARGE SCALE GENOMIC DNA]</scope>
    <source>
        <strain evidence="3">SG-18</strain>
    </source>
</reference>
<organism evidence="2 3">
    <name type="scientific">Aureicoccus marinus</name>
    <dbReference type="NCBI Taxonomy" id="754435"/>
    <lineage>
        <taxon>Bacteria</taxon>
        <taxon>Pseudomonadati</taxon>
        <taxon>Bacteroidota</taxon>
        <taxon>Flavobacteriia</taxon>
        <taxon>Flavobacteriales</taxon>
        <taxon>Flavobacteriaceae</taxon>
        <taxon>Aureicoccus</taxon>
    </lineage>
</organism>
<evidence type="ECO:0000313" key="2">
    <source>
        <dbReference type="EMBL" id="PQJ14355.1"/>
    </source>
</evidence>
<keyword evidence="3" id="KW-1185">Reference proteome</keyword>
<evidence type="ECO:0000313" key="3">
    <source>
        <dbReference type="Proteomes" id="UP000239366"/>
    </source>
</evidence>
<accession>A0A2S7T4E0</accession>
<comment type="caution">
    <text evidence="2">The sequence shown here is derived from an EMBL/GenBank/DDBJ whole genome shotgun (WGS) entry which is preliminary data.</text>
</comment>
<dbReference type="Gene3D" id="2.60.40.10">
    <property type="entry name" value="Immunoglobulins"/>
    <property type="match status" value="1"/>
</dbReference>
<gene>
    <name evidence="2" type="ORF">BST99_00075</name>
</gene>
<feature type="chain" id="PRO_5015547114" description="DUF4625 domain-containing protein" evidence="1">
    <location>
        <begin position="26"/>
        <end position="150"/>
    </location>
</feature>
<protein>
    <recommendedName>
        <fullName evidence="4">DUF4625 domain-containing protein</fullName>
    </recommendedName>
</protein>
<dbReference type="RefSeq" id="WP_104999983.1">
    <property type="nucleotide sequence ID" value="NZ_MQVX01000001.1"/>
</dbReference>
<evidence type="ECO:0000256" key="1">
    <source>
        <dbReference type="SAM" id="SignalP"/>
    </source>
</evidence>
<name>A0A2S7T4E0_9FLAO</name>
<sequence length="150" mass="17034">MKINRLFAFFSLMSAIVLLNSCTKAQEDPFTEETNPPTLQVILPDDGDVFYTSEGPRRQADLHFIAMDDITIDYVQIIVENSAGQEAYNRRITMRETTLTYDMFRNFSTTEAGEYTVKYLVADTAGNTAEAERTIYFEDRAPTDDLSGEN</sequence>
<proteinExistence type="predicted"/>
<dbReference type="AlphaFoldDB" id="A0A2S7T4E0"/>
<dbReference type="Proteomes" id="UP000239366">
    <property type="component" value="Unassembled WGS sequence"/>
</dbReference>
<evidence type="ECO:0008006" key="4">
    <source>
        <dbReference type="Google" id="ProtNLM"/>
    </source>
</evidence>
<keyword evidence="1" id="KW-0732">Signal</keyword>
<dbReference type="EMBL" id="MQVX01000001">
    <property type="protein sequence ID" value="PQJ14355.1"/>
    <property type="molecule type" value="Genomic_DNA"/>
</dbReference>
<dbReference type="InterPro" id="IPR013783">
    <property type="entry name" value="Ig-like_fold"/>
</dbReference>
<feature type="signal peptide" evidence="1">
    <location>
        <begin position="1"/>
        <end position="25"/>
    </location>
</feature>